<reference evidence="3" key="1">
    <citation type="journal article" date="2014" name="Proc. Natl. Acad. Sci. U.S.A.">
        <title>Extensive sampling of basidiomycete genomes demonstrates inadequacy of the white-rot/brown-rot paradigm for wood decay fungi.</title>
        <authorList>
            <person name="Riley R."/>
            <person name="Salamov A.A."/>
            <person name="Brown D.W."/>
            <person name="Nagy L.G."/>
            <person name="Floudas D."/>
            <person name="Held B.W."/>
            <person name="Levasseur A."/>
            <person name="Lombard V."/>
            <person name="Morin E."/>
            <person name="Otillar R."/>
            <person name="Lindquist E.A."/>
            <person name="Sun H."/>
            <person name="LaButti K.M."/>
            <person name="Schmutz J."/>
            <person name="Jabbour D."/>
            <person name="Luo H."/>
            <person name="Baker S.E."/>
            <person name="Pisabarro A.G."/>
            <person name="Walton J.D."/>
            <person name="Blanchette R.A."/>
            <person name="Henrissat B."/>
            <person name="Martin F."/>
            <person name="Cullen D."/>
            <person name="Hibbett D.S."/>
            <person name="Grigoriev I.V."/>
        </authorList>
    </citation>
    <scope>NUCLEOTIDE SEQUENCE [LARGE SCALE GENOMIC DNA]</scope>
    <source>
        <strain evidence="3">MUCL 33604</strain>
    </source>
</reference>
<dbReference type="STRING" id="933084.A0A067QGQ1"/>
<protein>
    <submittedName>
        <fullName evidence="2">Uncharacterized protein</fullName>
    </submittedName>
</protein>
<keyword evidence="3" id="KW-1185">Reference proteome</keyword>
<feature type="transmembrane region" description="Helical" evidence="1">
    <location>
        <begin position="29"/>
        <end position="48"/>
    </location>
</feature>
<dbReference type="Proteomes" id="UP000027265">
    <property type="component" value="Unassembled WGS sequence"/>
</dbReference>
<dbReference type="AlphaFoldDB" id="A0A067QGQ1"/>
<keyword evidence="1" id="KW-1133">Transmembrane helix</keyword>
<keyword evidence="1" id="KW-0472">Membrane</keyword>
<sequence>MPPNWTNRNHRLLRHPLLRHPLIKPLLKPLPLIFFGIFLFLLFVIYLITPPPPSPLASSEHVNQALGAPTPFTVDVVLSMYKEDVQKVRENVKWLREILVGRGRDTRVWVYVKDENFGRRVGMGGTGETKGEKEEREREEVREVMKLREALGVEWVGKLDNRGREGGTFLHHIVSHYASSQPTTYLTPKKLAPHILFSQSLFDAPDLPLVKHRLEKTFRPMVGKGSTRTKFLSLSRYGRCECGRDNGPGGTGNYFPRMREIYAMWKDKLCSSRDGQLCTYKGQFVVSLEQILSQPKEKYEHLLEVLEAPPTHWIYDDPEDQTWTYKGHKSSVSAPFFGHALELSWPVIFGCEDPTIVSRCLVNDANATSDGKQKSMWEEEDAREREKDCQCLHGESGLGRREVLV</sequence>
<dbReference type="PANTHER" id="PTHR37490">
    <property type="entry name" value="EXPRESSED PROTEIN"/>
    <property type="match status" value="1"/>
</dbReference>
<evidence type="ECO:0000256" key="1">
    <source>
        <dbReference type="SAM" id="Phobius"/>
    </source>
</evidence>
<evidence type="ECO:0000313" key="3">
    <source>
        <dbReference type="Proteomes" id="UP000027265"/>
    </source>
</evidence>
<dbReference type="EMBL" id="KL197711">
    <property type="protein sequence ID" value="KDQ62697.1"/>
    <property type="molecule type" value="Genomic_DNA"/>
</dbReference>
<accession>A0A067QGQ1</accession>
<gene>
    <name evidence="2" type="ORF">JAAARDRAFT_30596</name>
</gene>
<organism evidence="2 3">
    <name type="scientific">Jaapia argillacea MUCL 33604</name>
    <dbReference type="NCBI Taxonomy" id="933084"/>
    <lineage>
        <taxon>Eukaryota</taxon>
        <taxon>Fungi</taxon>
        <taxon>Dikarya</taxon>
        <taxon>Basidiomycota</taxon>
        <taxon>Agaricomycotina</taxon>
        <taxon>Agaricomycetes</taxon>
        <taxon>Agaricomycetidae</taxon>
        <taxon>Jaapiales</taxon>
        <taxon>Jaapiaceae</taxon>
        <taxon>Jaapia</taxon>
    </lineage>
</organism>
<dbReference type="HOGENOM" id="CLU_679825_0_0_1"/>
<dbReference type="OrthoDB" id="28755at2759"/>
<keyword evidence="1" id="KW-0812">Transmembrane</keyword>
<dbReference type="InParanoid" id="A0A067QGQ1"/>
<evidence type="ECO:0000313" key="2">
    <source>
        <dbReference type="EMBL" id="KDQ62697.1"/>
    </source>
</evidence>
<name>A0A067QGQ1_9AGAM</name>
<dbReference type="PANTHER" id="PTHR37490:SF1">
    <property type="entry name" value="GLYCOSYLTRANSFERASE 2-LIKE DOMAIN-CONTAINING PROTEIN"/>
    <property type="match status" value="1"/>
</dbReference>
<proteinExistence type="predicted"/>